<protein>
    <recommendedName>
        <fullName evidence="3">Myb/SANT-like domain-containing protein</fullName>
    </recommendedName>
</protein>
<dbReference type="Proteomes" id="UP001604336">
    <property type="component" value="Unassembled WGS sequence"/>
</dbReference>
<proteinExistence type="predicted"/>
<keyword evidence="2" id="KW-1185">Reference proteome</keyword>
<sequence>MRRKYQLVHEILRCTKIEYDHLNNIIVADDWWWDRKIQANKEFAKFHSRDCREIFHKYSQHFGDAYDSKKYTVSPSKLSKKGFDDDELWERAGNSDKLPANAEMRDEHAPSDLQALTESVEKLTNAGNELITAHLKTNYGPPSMDECMEELESFGVLECDEKFHLFALSFFDFKSWCLKNAGAFDD</sequence>
<accession>A0ABD1RYH7</accession>
<gene>
    <name evidence="1" type="ORF">Adt_28386</name>
</gene>
<reference evidence="2" key="1">
    <citation type="submission" date="2024-07" db="EMBL/GenBank/DDBJ databases">
        <title>Two chromosome-level genome assemblies of Korean endemic species Abeliophyllum distichum and Forsythia ovata (Oleaceae).</title>
        <authorList>
            <person name="Jang H."/>
        </authorList>
    </citation>
    <scope>NUCLEOTIDE SEQUENCE [LARGE SCALE GENOMIC DNA]</scope>
</reference>
<comment type="caution">
    <text evidence="1">The sequence shown here is derived from an EMBL/GenBank/DDBJ whole genome shotgun (WGS) entry which is preliminary data.</text>
</comment>
<dbReference type="EMBL" id="JBFOLK010000008">
    <property type="protein sequence ID" value="KAL2492758.1"/>
    <property type="molecule type" value="Genomic_DNA"/>
</dbReference>
<evidence type="ECO:0008006" key="3">
    <source>
        <dbReference type="Google" id="ProtNLM"/>
    </source>
</evidence>
<dbReference type="AlphaFoldDB" id="A0ABD1RYH7"/>
<evidence type="ECO:0000313" key="2">
    <source>
        <dbReference type="Proteomes" id="UP001604336"/>
    </source>
</evidence>
<name>A0ABD1RYH7_9LAMI</name>
<organism evidence="1 2">
    <name type="scientific">Abeliophyllum distichum</name>
    <dbReference type="NCBI Taxonomy" id="126358"/>
    <lineage>
        <taxon>Eukaryota</taxon>
        <taxon>Viridiplantae</taxon>
        <taxon>Streptophyta</taxon>
        <taxon>Embryophyta</taxon>
        <taxon>Tracheophyta</taxon>
        <taxon>Spermatophyta</taxon>
        <taxon>Magnoliopsida</taxon>
        <taxon>eudicotyledons</taxon>
        <taxon>Gunneridae</taxon>
        <taxon>Pentapetalae</taxon>
        <taxon>asterids</taxon>
        <taxon>lamiids</taxon>
        <taxon>Lamiales</taxon>
        <taxon>Oleaceae</taxon>
        <taxon>Forsythieae</taxon>
        <taxon>Abeliophyllum</taxon>
    </lineage>
</organism>
<evidence type="ECO:0000313" key="1">
    <source>
        <dbReference type="EMBL" id="KAL2492758.1"/>
    </source>
</evidence>